<reference evidence="11" key="2">
    <citation type="submission" date="2020-09" db="EMBL/GenBank/DDBJ databases">
        <authorList>
            <person name="Sun Q."/>
            <person name="Zhou Y."/>
        </authorList>
    </citation>
    <scope>NUCLEOTIDE SEQUENCE</scope>
    <source>
        <strain evidence="11">CGMCC 1.15448</strain>
    </source>
</reference>
<dbReference type="Pfam" id="PF13620">
    <property type="entry name" value="CarboxypepD_reg"/>
    <property type="match status" value="1"/>
</dbReference>
<comment type="caution">
    <text evidence="11">The sequence shown here is derived from an EMBL/GenBank/DDBJ whole genome shotgun (WGS) entry which is preliminary data.</text>
</comment>
<dbReference type="GO" id="GO:0044718">
    <property type="term" value="P:siderophore transmembrane transport"/>
    <property type="evidence" value="ECO:0007669"/>
    <property type="project" value="TreeGrafter"/>
</dbReference>
<name>A0A8J2U796_9BACT</name>
<feature type="domain" description="TonB-dependent receptor plug" evidence="9">
    <location>
        <begin position="169"/>
        <end position="234"/>
    </location>
</feature>
<evidence type="ECO:0000256" key="1">
    <source>
        <dbReference type="ARBA" id="ARBA00004571"/>
    </source>
</evidence>
<dbReference type="GO" id="GO:0009279">
    <property type="term" value="C:cell outer membrane"/>
    <property type="evidence" value="ECO:0007669"/>
    <property type="project" value="UniProtKB-SubCell"/>
</dbReference>
<dbReference type="AlphaFoldDB" id="A0A8J2U796"/>
<sequence length="884" mass="96284">MGGQIPSIGHFYGKVVDSKTGKGMDGASVQLIQSKYNPATHGQKDTVISGMITGRHGDFSLENLPILGNFRLRITAIGYTAYEQKVAFDLKGLRGAAGGGAPGGGNGDGQPNMAGLQALNAVDKDLGNIKLTEDAQNLEQVTVTASKPLIQMGVDRKIYNVEKDISAAGGSATDVMRNVPSVQVDIDGNVTLRNSPPTIFVDGRPTTLTLDQIPADAIQSVEIITNPGAKYDASGGTSGILNIVLKKNRKAGYNGNLRAGIDQRGKFNAGGDINVKQGKINFFLSGNYNQRKSIATADYNRYTHIAGANNAPDSLIEHDYNPNKGYFAFGRGGFDLLLDNRNTLTIAGNIVHGTFEPYNNSDLYTDVFPPGQPTIYSYTQRLSTTNAQFNNHGAMLSFKHTFPRSGEEWTADVNYSQGSNDNLNLITSNIYNVKGGPLSGVFEQQQVGNGNNKFFTAQTDYTLPMGEKSKLEAGARAQIRHNSSINDIDTLGNDNQFHVEGLLSSQYTFTDRVFAGYVTYGNAIKDFTYQLGLRGESSNYSGTEHYTALDSIGHQTGAIGNFSNQFPLSLFPSVFLTQKLGGNQDLSLNYTRRIDRPNFFQLFPFTDYSDSLNVSRGNPDLKPQFTNSFELAYQKTFPGNNTFLASTYYKYTTDLITRNPVFGTNPVSNKPVLISSFINARSSFVGGFELIGRNAITKWWDITSNINIFTSKINTIDTGLFAVQPVGETWSWYGKINNSFKLTKALTLQLSGDYTSKTVLPPGGSASNGGGGGGRGFGGQVSGNANGYSRPSGGADAALRYEFLKNRVASLTLSVSDIFRTRVNSVYTYASYYEQDAVRRRDPQFFRLQFNYRFGKFDVALFKRKNIKGEQNAIEGIQGGGSQQ</sequence>
<dbReference type="InterPro" id="IPR036942">
    <property type="entry name" value="Beta-barrel_TonB_sf"/>
</dbReference>
<dbReference type="EMBL" id="BMJC01000001">
    <property type="protein sequence ID" value="GGA83130.1"/>
    <property type="molecule type" value="Genomic_DNA"/>
</dbReference>
<dbReference type="InterPro" id="IPR041700">
    <property type="entry name" value="OMP_b-brl_3"/>
</dbReference>
<feature type="region of interest" description="Disordered" evidence="8">
    <location>
        <begin position="761"/>
        <end position="785"/>
    </location>
</feature>
<keyword evidence="6" id="KW-0472">Membrane</keyword>
<dbReference type="Gene3D" id="2.40.170.20">
    <property type="entry name" value="TonB-dependent receptor, beta-barrel domain"/>
    <property type="match status" value="1"/>
</dbReference>
<feature type="domain" description="Outer membrane protein beta-barrel" evidence="10">
    <location>
        <begin position="783"/>
        <end position="852"/>
    </location>
</feature>
<protein>
    <submittedName>
        <fullName evidence="11">TonB-dependent receptor</fullName>
    </submittedName>
</protein>
<organism evidence="11 12">
    <name type="scientific">Puia dinghuensis</name>
    <dbReference type="NCBI Taxonomy" id="1792502"/>
    <lineage>
        <taxon>Bacteria</taxon>
        <taxon>Pseudomonadati</taxon>
        <taxon>Bacteroidota</taxon>
        <taxon>Chitinophagia</taxon>
        <taxon>Chitinophagales</taxon>
        <taxon>Chitinophagaceae</taxon>
        <taxon>Puia</taxon>
    </lineage>
</organism>
<dbReference type="Pfam" id="PF07715">
    <property type="entry name" value="Plug"/>
    <property type="match status" value="1"/>
</dbReference>
<dbReference type="InterPro" id="IPR039426">
    <property type="entry name" value="TonB-dep_rcpt-like"/>
</dbReference>
<dbReference type="SUPFAM" id="SSF56935">
    <property type="entry name" value="Porins"/>
    <property type="match status" value="1"/>
</dbReference>
<dbReference type="PANTHER" id="PTHR30069">
    <property type="entry name" value="TONB-DEPENDENT OUTER MEMBRANE RECEPTOR"/>
    <property type="match status" value="1"/>
</dbReference>
<dbReference type="InterPro" id="IPR037066">
    <property type="entry name" value="Plug_dom_sf"/>
</dbReference>
<evidence type="ECO:0000256" key="3">
    <source>
        <dbReference type="ARBA" id="ARBA00022452"/>
    </source>
</evidence>
<feature type="compositionally biased region" description="Gly residues" evidence="8">
    <location>
        <begin position="766"/>
        <end position="781"/>
    </location>
</feature>
<evidence type="ECO:0000259" key="10">
    <source>
        <dbReference type="Pfam" id="PF14905"/>
    </source>
</evidence>
<evidence type="ECO:0000256" key="2">
    <source>
        <dbReference type="ARBA" id="ARBA00022448"/>
    </source>
</evidence>
<dbReference type="Gene3D" id="2.60.40.1120">
    <property type="entry name" value="Carboxypeptidase-like, regulatory domain"/>
    <property type="match status" value="1"/>
</dbReference>
<evidence type="ECO:0000256" key="6">
    <source>
        <dbReference type="ARBA" id="ARBA00023136"/>
    </source>
</evidence>
<evidence type="ECO:0000256" key="4">
    <source>
        <dbReference type="ARBA" id="ARBA00022692"/>
    </source>
</evidence>
<feature type="domain" description="Outer membrane protein beta-barrel" evidence="10">
    <location>
        <begin position="400"/>
        <end position="759"/>
    </location>
</feature>
<reference evidence="11" key="1">
    <citation type="journal article" date="2014" name="Int. J. Syst. Evol. Microbiol.">
        <title>Complete genome sequence of Corynebacterium casei LMG S-19264T (=DSM 44701T), isolated from a smear-ripened cheese.</title>
        <authorList>
            <consortium name="US DOE Joint Genome Institute (JGI-PGF)"/>
            <person name="Walter F."/>
            <person name="Albersmeier A."/>
            <person name="Kalinowski J."/>
            <person name="Ruckert C."/>
        </authorList>
    </citation>
    <scope>NUCLEOTIDE SEQUENCE</scope>
    <source>
        <strain evidence="11">CGMCC 1.15448</strain>
    </source>
</reference>
<keyword evidence="2" id="KW-0813">Transport</keyword>
<dbReference type="InterPro" id="IPR012910">
    <property type="entry name" value="Plug_dom"/>
</dbReference>
<evidence type="ECO:0000259" key="9">
    <source>
        <dbReference type="Pfam" id="PF07715"/>
    </source>
</evidence>
<comment type="subcellular location">
    <subcellularLocation>
        <location evidence="1">Cell outer membrane</location>
        <topology evidence="1">Multi-pass membrane protein</topology>
    </subcellularLocation>
</comment>
<dbReference type="Gene3D" id="2.170.130.10">
    <property type="entry name" value="TonB-dependent receptor, plug domain"/>
    <property type="match status" value="1"/>
</dbReference>
<keyword evidence="4" id="KW-0812">Transmembrane</keyword>
<evidence type="ECO:0000256" key="7">
    <source>
        <dbReference type="ARBA" id="ARBA00023237"/>
    </source>
</evidence>
<evidence type="ECO:0000256" key="5">
    <source>
        <dbReference type="ARBA" id="ARBA00022729"/>
    </source>
</evidence>
<dbReference type="PANTHER" id="PTHR30069:SF29">
    <property type="entry name" value="HEMOGLOBIN AND HEMOGLOBIN-HAPTOGLOBIN-BINDING PROTEIN 1-RELATED"/>
    <property type="match status" value="1"/>
</dbReference>
<dbReference type="Proteomes" id="UP000607559">
    <property type="component" value="Unassembled WGS sequence"/>
</dbReference>
<keyword evidence="5" id="KW-0732">Signal</keyword>
<dbReference type="GO" id="GO:0015344">
    <property type="term" value="F:siderophore uptake transmembrane transporter activity"/>
    <property type="evidence" value="ECO:0007669"/>
    <property type="project" value="TreeGrafter"/>
</dbReference>
<accession>A0A8J2U796</accession>
<keyword evidence="11" id="KW-0675">Receptor</keyword>
<dbReference type="Pfam" id="PF14905">
    <property type="entry name" value="OMP_b-brl_3"/>
    <property type="match status" value="2"/>
</dbReference>
<keyword evidence="12" id="KW-1185">Reference proteome</keyword>
<evidence type="ECO:0000256" key="8">
    <source>
        <dbReference type="SAM" id="MobiDB-lite"/>
    </source>
</evidence>
<keyword evidence="7" id="KW-0998">Cell outer membrane</keyword>
<evidence type="ECO:0000313" key="11">
    <source>
        <dbReference type="EMBL" id="GGA83130.1"/>
    </source>
</evidence>
<proteinExistence type="predicted"/>
<dbReference type="SUPFAM" id="SSF49478">
    <property type="entry name" value="Cna protein B-type domain"/>
    <property type="match status" value="1"/>
</dbReference>
<gene>
    <name evidence="11" type="ORF">GCM10011511_02700</name>
</gene>
<evidence type="ECO:0000313" key="12">
    <source>
        <dbReference type="Proteomes" id="UP000607559"/>
    </source>
</evidence>
<keyword evidence="3" id="KW-1134">Transmembrane beta strand</keyword>